<dbReference type="EMBL" id="HE573026">
    <property type="protein sequence ID" value="CCC51399.1"/>
    <property type="molecule type" value="Genomic_DNA"/>
</dbReference>
<dbReference type="VEuPathDB" id="TriTrypDB:TvY486_1004500"/>
<evidence type="ECO:0000313" key="1">
    <source>
        <dbReference type="EMBL" id="CCC51399.1"/>
    </source>
</evidence>
<dbReference type="OMA" id="CARFRIT"/>
<proteinExistence type="predicted"/>
<organism evidence="1">
    <name type="scientific">Trypanosoma vivax (strain Y486)</name>
    <dbReference type="NCBI Taxonomy" id="1055687"/>
    <lineage>
        <taxon>Eukaryota</taxon>
        <taxon>Discoba</taxon>
        <taxon>Euglenozoa</taxon>
        <taxon>Kinetoplastea</taxon>
        <taxon>Metakinetoplastina</taxon>
        <taxon>Trypanosomatida</taxon>
        <taxon>Trypanosomatidae</taxon>
        <taxon>Trypanosoma</taxon>
        <taxon>Duttonella</taxon>
    </lineage>
</organism>
<accession>G0U696</accession>
<name>G0U696_TRYVY</name>
<sequence length="981" mass="114059">MLRATIAASSAARDENSFYKALKDLLLDAPDRPVKQNIVAHPRANWRTGRMIRELKELKSFDEFVSMEEQLRHVLVSQEARSRTKFLNALLIEQFLAEEQLILFEEERRERSVLWHLSVSALERDAMRLQIVGDEMCARFRITVEFLMGLRCYRLEHMAGRLCMEQMECRRQLYELEEVFRTEINQRKFLEACRHIDMELVRQQAYRVCMWGRLACDEFSHNVAVLSAEEERERCSLERLYALRLSVLANEEENNAARLIVNSVIRASMMRRKLEDDSRLREISAILLRLPSKEEELRGVIERYEMEKRQELRVGFFLLWRETYKRELPLSEATTVVGRLEVYERLCIFDQWKHGLNAIEDCYVREKGRVLELEAACDEFFRDVGSAFSKLWKDENEQFNDLQKKYHQFVWSTRMIKFHVLLSSEESCERRQLVEEEAAACMKLKFSMHFAFLEHMAVLGMGGIVESEKECWNSLLRWHVEYVRRAHEMQLVLDEAEARCAILPEVRGDWTGIVMQEDALRSISERGVEHQGCWSEPDTSQGRKPAYFEMKLKTVNVEEGAQRDVLVRSELDNRFMEYAYILNDVEDCNRIGVVVECQRHILGVLCSELVEREQLERTVLLRGELERRRAVFGRSLHEPRICVCKVDELDKRLDIIAEAEVAVGAICYAFGKRCVVRYGTEELWSAQCATHYRSLGEILALQAAELVRVVEPLFRTHLLFDERVEHLQQMLLMEEGRRRILIEEKAVAAFNDLQDIFDRIISREDEWRNRTRELHPVEVLTGAEAFIDYLHQCDAMRSVRLDAQRIRIRKALSALLEEFYWDREHIVLEEHVGRDTLFSSLHQPHLALVNQPSVPAEKVCIRLYNVAMTTPTAMEPLSLTMFTAESTAAVSCALNEVQTFSAAGKVFHIQFPESELLLTLSLADSQTALYFCVSETSTCSVVATATLLLTSEELRLATNGTVLPVALDQNMGKMNLVLHAL</sequence>
<gene>
    <name evidence="1" type="ORF">TVY486_1004500</name>
</gene>
<reference evidence="1" key="1">
    <citation type="journal article" date="2012" name="Proc. Natl. Acad. Sci. U.S.A.">
        <title>Antigenic diversity is generated by distinct evolutionary mechanisms in African trypanosome species.</title>
        <authorList>
            <person name="Jackson A.P."/>
            <person name="Berry A."/>
            <person name="Aslett M."/>
            <person name="Allison H.C."/>
            <person name="Burton P."/>
            <person name="Vavrova-Anderson J."/>
            <person name="Brown R."/>
            <person name="Browne H."/>
            <person name="Corton N."/>
            <person name="Hauser H."/>
            <person name="Gamble J."/>
            <person name="Gilderthorp R."/>
            <person name="Marcello L."/>
            <person name="McQuillan J."/>
            <person name="Otto T.D."/>
            <person name="Quail M.A."/>
            <person name="Sanders M.J."/>
            <person name="van Tonder A."/>
            <person name="Ginger M.L."/>
            <person name="Field M.C."/>
            <person name="Barry J.D."/>
            <person name="Hertz-Fowler C."/>
            <person name="Berriman M."/>
        </authorList>
    </citation>
    <scope>NUCLEOTIDE SEQUENCE</scope>
    <source>
        <strain evidence="1">Y486</strain>
    </source>
</reference>
<protein>
    <submittedName>
        <fullName evidence="1">Uncharacterized protein</fullName>
    </submittedName>
</protein>
<dbReference type="AlphaFoldDB" id="G0U696"/>